<dbReference type="KEGG" id="ovb:NB640_02810"/>
<dbReference type="Proteomes" id="UP001156215">
    <property type="component" value="Chromosome"/>
</dbReference>
<sequence>MNVNMAMTLQSLSETTYFAQAVAHESGGVFVKLPAAEEVGNDELLKKWNDLYTQLGAMSGTFNAATVDGEVDAKEKKQLQAHGHEVNRLVQELLALTFMVYGRQEKK</sequence>
<dbReference type="Pfam" id="PF06892">
    <property type="entry name" value="Phage_CP76"/>
    <property type="match status" value="1"/>
</dbReference>
<reference evidence="1" key="1">
    <citation type="journal article" date="2022" name="Front. Microbiol.">
        <title>New perspectives on an old grouping: The genomic and phenotypic variability of Oxalobacter formigenes and the implications for calcium oxalate stone prevention.</title>
        <authorList>
            <person name="Chmiel J.A."/>
            <person name="Carr C."/>
            <person name="Stuivenberg G.A."/>
            <person name="Venema R."/>
            <person name="Chanyi R.M."/>
            <person name="Al K.F."/>
            <person name="Giguere D."/>
            <person name="Say H."/>
            <person name="Akouris P.P."/>
            <person name="Dominguez Romero S.A."/>
            <person name="Kwong A."/>
            <person name="Tai V."/>
            <person name="Koval S.F."/>
            <person name="Razvi H."/>
            <person name="Bjazevic J."/>
            <person name="Burton J.P."/>
        </authorList>
    </citation>
    <scope>NUCLEOTIDE SEQUENCE</scope>
    <source>
        <strain evidence="1">WoOx3</strain>
    </source>
</reference>
<dbReference type="NCBIfam" id="NF041471">
    <property type="entry name" value="phage_reg_YmfL"/>
    <property type="match status" value="1"/>
</dbReference>
<keyword evidence="2" id="KW-1185">Reference proteome</keyword>
<dbReference type="AlphaFoldDB" id="A0A9E9M0I0"/>
<organism evidence="1 2">
    <name type="scientific">Oxalobacter vibrioformis</name>
    <dbReference type="NCBI Taxonomy" id="933080"/>
    <lineage>
        <taxon>Bacteria</taxon>
        <taxon>Pseudomonadati</taxon>
        <taxon>Pseudomonadota</taxon>
        <taxon>Betaproteobacteria</taxon>
        <taxon>Burkholderiales</taxon>
        <taxon>Oxalobacteraceae</taxon>
        <taxon>Oxalobacter</taxon>
    </lineage>
</organism>
<dbReference type="EMBL" id="CP098242">
    <property type="protein sequence ID" value="WAW10608.1"/>
    <property type="molecule type" value="Genomic_DNA"/>
</dbReference>
<dbReference type="RefSeq" id="WP_269309634.1">
    <property type="nucleotide sequence ID" value="NZ_CP098242.1"/>
</dbReference>
<accession>A0A9E9M0I0</accession>
<name>A0A9E9M0I0_9BURK</name>
<dbReference type="InterPro" id="IPR009679">
    <property type="entry name" value="Phage_186_CII-like"/>
</dbReference>
<dbReference type="InterPro" id="IPR048188">
    <property type="entry name" value="YmfL-like"/>
</dbReference>
<proteinExistence type="predicted"/>
<evidence type="ECO:0000313" key="2">
    <source>
        <dbReference type="Proteomes" id="UP001156215"/>
    </source>
</evidence>
<protein>
    <submittedName>
        <fullName evidence="1">Uncharacterized protein</fullName>
    </submittedName>
</protein>
<dbReference type="GO" id="GO:0003677">
    <property type="term" value="F:DNA binding"/>
    <property type="evidence" value="ECO:0007669"/>
    <property type="project" value="InterPro"/>
</dbReference>
<gene>
    <name evidence="1" type="ORF">NB640_02810</name>
</gene>
<evidence type="ECO:0000313" key="1">
    <source>
        <dbReference type="EMBL" id="WAW10608.1"/>
    </source>
</evidence>